<evidence type="ECO:0000313" key="3">
    <source>
        <dbReference type="Proteomes" id="UP000054217"/>
    </source>
</evidence>
<evidence type="ECO:0000256" key="1">
    <source>
        <dbReference type="SAM" id="MobiDB-lite"/>
    </source>
</evidence>
<reference evidence="2 3" key="1">
    <citation type="submission" date="2014-04" db="EMBL/GenBank/DDBJ databases">
        <authorList>
            <consortium name="DOE Joint Genome Institute"/>
            <person name="Kuo A."/>
            <person name="Kohler A."/>
            <person name="Costa M.D."/>
            <person name="Nagy L.G."/>
            <person name="Floudas D."/>
            <person name="Copeland A."/>
            <person name="Barry K.W."/>
            <person name="Cichocki N."/>
            <person name="Veneault-Fourrey C."/>
            <person name="LaButti K."/>
            <person name="Lindquist E.A."/>
            <person name="Lipzen A."/>
            <person name="Lundell T."/>
            <person name="Morin E."/>
            <person name="Murat C."/>
            <person name="Sun H."/>
            <person name="Tunlid A."/>
            <person name="Henrissat B."/>
            <person name="Grigoriev I.V."/>
            <person name="Hibbett D.S."/>
            <person name="Martin F."/>
            <person name="Nordberg H.P."/>
            <person name="Cantor M.N."/>
            <person name="Hua S.X."/>
        </authorList>
    </citation>
    <scope>NUCLEOTIDE SEQUENCE [LARGE SCALE GENOMIC DNA]</scope>
    <source>
        <strain evidence="2 3">Marx 270</strain>
    </source>
</reference>
<dbReference type="EMBL" id="KN832006">
    <property type="protein sequence ID" value="KIN99321.1"/>
    <property type="molecule type" value="Genomic_DNA"/>
</dbReference>
<dbReference type="HOGENOM" id="CLU_2574855_0_0_1"/>
<sequence>MINTSAVPPEERTDSKLVNRDDGTCSLHSSTNGQVEYTLPSSRGIKYRPRDQHRIGTKFTGTHTHMPPSFFQCPYFPLQWG</sequence>
<proteinExistence type="predicted"/>
<keyword evidence="3" id="KW-1185">Reference proteome</keyword>
<evidence type="ECO:0000313" key="2">
    <source>
        <dbReference type="EMBL" id="KIN99321.1"/>
    </source>
</evidence>
<dbReference type="Proteomes" id="UP000054217">
    <property type="component" value="Unassembled WGS sequence"/>
</dbReference>
<gene>
    <name evidence="2" type="ORF">M404DRAFT_1004808</name>
</gene>
<dbReference type="AlphaFoldDB" id="A0A0C3JPC6"/>
<organism evidence="2 3">
    <name type="scientific">Pisolithus tinctorius Marx 270</name>
    <dbReference type="NCBI Taxonomy" id="870435"/>
    <lineage>
        <taxon>Eukaryota</taxon>
        <taxon>Fungi</taxon>
        <taxon>Dikarya</taxon>
        <taxon>Basidiomycota</taxon>
        <taxon>Agaricomycotina</taxon>
        <taxon>Agaricomycetes</taxon>
        <taxon>Agaricomycetidae</taxon>
        <taxon>Boletales</taxon>
        <taxon>Sclerodermatineae</taxon>
        <taxon>Pisolithaceae</taxon>
        <taxon>Pisolithus</taxon>
    </lineage>
</organism>
<reference evidence="3" key="2">
    <citation type="submission" date="2015-01" db="EMBL/GenBank/DDBJ databases">
        <title>Evolutionary Origins and Diversification of the Mycorrhizal Mutualists.</title>
        <authorList>
            <consortium name="DOE Joint Genome Institute"/>
            <consortium name="Mycorrhizal Genomics Consortium"/>
            <person name="Kohler A."/>
            <person name="Kuo A."/>
            <person name="Nagy L.G."/>
            <person name="Floudas D."/>
            <person name="Copeland A."/>
            <person name="Barry K.W."/>
            <person name="Cichocki N."/>
            <person name="Veneault-Fourrey C."/>
            <person name="LaButti K."/>
            <person name="Lindquist E.A."/>
            <person name="Lipzen A."/>
            <person name="Lundell T."/>
            <person name="Morin E."/>
            <person name="Murat C."/>
            <person name="Riley R."/>
            <person name="Ohm R."/>
            <person name="Sun H."/>
            <person name="Tunlid A."/>
            <person name="Henrissat B."/>
            <person name="Grigoriev I.V."/>
            <person name="Hibbett D.S."/>
            <person name="Martin F."/>
        </authorList>
    </citation>
    <scope>NUCLEOTIDE SEQUENCE [LARGE SCALE GENOMIC DNA]</scope>
    <source>
        <strain evidence="3">Marx 270</strain>
    </source>
</reference>
<accession>A0A0C3JPC6</accession>
<feature type="compositionally biased region" description="Basic and acidic residues" evidence="1">
    <location>
        <begin position="9"/>
        <end position="23"/>
    </location>
</feature>
<name>A0A0C3JPC6_PISTI</name>
<feature type="region of interest" description="Disordered" evidence="1">
    <location>
        <begin position="1"/>
        <end position="33"/>
    </location>
</feature>
<dbReference type="InParanoid" id="A0A0C3JPC6"/>
<protein>
    <submittedName>
        <fullName evidence="2">Uncharacterized protein</fullName>
    </submittedName>
</protein>